<reference evidence="1 2" key="1">
    <citation type="submission" date="2013-07" db="EMBL/GenBank/DDBJ databases">
        <title>Comparative Genomic and Metabolomic Analysis of Twelve Strains of Pseudoalteromonas luteoviolacea.</title>
        <authorList>
            <person name="Vynne N.G."/>
            <person name="Mansson M."/>
            <person name="Gram L."/>
        </authorList>
    </citation>
    <scope>NUCLEOTIDE SEQUENCE [LARGE SCALE GENOMIC DNA]</scope>
    <source>
        <strain evidence="1 2">DSM 6061</strain>
    </source>
</reference>
<name>A0A166VNG2_9GAMM</name>
<dbReference type="RefSeq" id="WP_063358184.1">
    <property type="nucleotide sequence ID" value="NZ_AQHB01000023.1"/>
</dbReference>
<sequence>MKLIWLLTCVTSSAFAFEKHLDFSDRIVVPEVQSVSVSSYTRTQFDKSLMQDNSLEQAEHVGKIYSLLTPDEQIKYKYNRGLLFNTVTFDQYHSVSTRAKEASAQHINYIFWGK</sequence>
<dbReference type="EMBL" id="AUYB01000125">
    <property type="protein sequence ID" value="KZN33213.1"/>
    <property type="molecule type" value="Genomic_DNA"/>
</dbReference>
<organism evidence="1 2">
    <name type="scientific">Pseudoalteromonas luteoviolacea DSM 6061</name>
    <dbReference type="NCBI Taxonomy" id="1365250"/>
    <lineage>
        <taxon>Bacteria</taxon>
        <taxon>Pseudomonadati</taxon>
        <taxon>Pseudomonadota</taxon>
        <taxon>Gammaproteobacteria</taxon>
        <taxon>Alteromonadales</taxon>
        <taxon>Pseudoalteromonadaceae</taxon>
        <taxon>Pseudoalteromonas</taxon>
    </lineage>
</organism>
<evidence type="ECO:0000313" key="1">
    <source>
        <dbReference type="EMBL" id="KZN33213.1"/>
    </source>
</evidence>
<gene>
    <name evidence="1" type="ORF">N475_03740</name>
</gene>
<dbReference type="AlphaFoldDB" id="A0A166VNG2"/>
<accession>A0A166VNG2</accession>
<proteinExistence type="predicted"/>
<dbReference type="PATRIC" id="fig|1365250.3.peg.3840"/>
<protein>
    <submittedName>
        <fullName evidence="1">Uncharacterized protein</fullName>
    </submittedName>
</protein>
<dbReference type="Proteomes" id="UP000076643">
    <property type="component" value="Unassembled WGS sequence"/>
</dbReference>
<keyword evidence="2" id="KW-1185">Reference proteome</keyword>
<evidence type="ECO:0000313" key="2">
    <source>
        <dbReference type="Proteomes" id="UP000076643"/>
    </source>
</evidence>
<comment type="caution">
    <text evidence="1">The sequence shown here is derived from an EMBL/GenBank/DDBJ whole genome shotgun (WGS) entry which is preliminary data.</text>
</comment>